<dbReference type="InterPro" id="IPR027417">
    <property type="entry name" value="P-loop_NTPase"/>
</dbReference>
<reference evidence="1" key="1">
    <citation type="journal article" date="2015" name="Nature">
        <title>Complex archaea that bridge the gap between prokaryotes and eukaryotes.</title>
        <authorList>
            <person name="Spang A."/>
            <person name="Saw J.H."/>
            <person name="Jorgensen S.L."/>
            <person name="Zaremba-Niedzwiedzka K."/>
            <person name="Martijn J."/>
            <person name="Lind A.E."/>
            <person name="van Eijk R."/>
            <person name="Schleper C."/>
            <person name="Guy L."/>
            <person name="Ettema T.J."/>
        </authorList>
    </citation>
    <scope>NUCLEOTIDE SEQUENCE</scope>
</reference>
<gene>
    <name evidence="1" type="ORF">LCGC14_0643000</name>
</gene>
<evidence type="ECO:0008006" key="2">
    <source>
        <dbReference type="Google" id="ProtNLM"/>
    </source>
</evidence>
<dbReference type="EMBL" id="LAZR01001169">
    <property type="protein sequence ID" value="KKN49410.1"/>
    <property type="molecule type" value="Genomic_DNA"/>
</dbReference>
<dbReference type="AlphaFoldDB" id="A0A0F9QYP5"/>
<organism evidence="1">
    <name type="scientific">marine sediment metagenome</name>
    <dbReference type="NCBI Taxonomy" id="412755"/>
    <lineage>
        <taxon>unclassified sequences</taxon>
        <taxon>metagenomes</taxon>
        <taxon>ecological metagenomes</taxon>
    </lineage>
</organism>
<dbReference type="Gene3D" id="3.40.50.300">
    <property type="entry name" value="P-loop containing nucleotide triphosphate hydrolases"/>
    <property type="match status" value="1"/>
</dbReference>
<proteinExistence type="predicted"/>
<protein>
    <recommendedName>
        <fullName evidence="2">Sulfotransferase domain-containing protein</fullName>
    </recommendedName>
</protein>
<evidence type="ECO:0000313" key="1">
    <source>
        <dbReference type="EMBL" id="KKN49410.1"/>
    </source>
</evidence>
<comment type="caution">
    <text evidence="1">The sequence shown here is derived from an EMBL/GenBank/DDBJ whole genome shotgun (WGS) entry which is preliminary data.</text>
</comment>
<name>A0A0F9QYP5_9ZZZZ</name>
<sequence length="218" mass="25028">MQLVIGFGTGRCGTGSFAALLGGHPGAVGYHEYDVLPWEFDLLKYYSITQRLTKMGFDMVVDAGFYWLNYLERLIEDYPDVKAVCLQKDAGTIVDSYMDRSLGDKGYNFWTKKDSSHWNSNKCFVGSWPQYDLPKREALGQYWKEYTDKAWTLEKTYPDNVLICSTGYVLNMERFQVKMLDFIGIPREEQRLNVGIRSDNKVTKGESHGLEYRGRTGG</sequence>
<dbReference type="SUPFAM" id="SSF52540">
    <property type="entry name" value="P-loop containing nucleoside triphosphate hydrolases"/>
    <property type="match status" value="1"/>
</dbReference>
<accession>A0A0F9QYP5</accession>